<reference evidence="7 8" key="1">
    <citation type="submission" date="2018-06" db="EMBL/GenBank/DDBJ databases">
        <title>Freshwater and sediment microbial communities from various areas in North America, analyzing microbe dynamics in response to fracking.</title>
        <authorList>
            <person name="Lamendella R."/>
        </authorList>
    </citation>
    <scope>NUCLEOTIDE SEQUENCE [LARGE SCALE GENOMIC DNA]</scope>
    <source>
        <strain evidence="7 8">114J</strain>
    </source>
</reference>
<evidence type="ECO:0000259" key="6">
    <source>
        <dbReference type="Pfam" id="PF04932"/>
    </source>
</evidence>
<accession>A0A366G0N0</accession>
<proteinExistence type="predicted"/>
<dbReference type="EMBL" id="QNRO01000036">
    <property type="protein sequence ID" value="RBP20321.1"/>
    <property type="molecule type" value="Genomic_DNA"/>
</dbReference>
<sequence length="416" mass="46794">MKVEQVSQSLLHLEPSSATKKVAVLIISFGLLSAITLPPVPFGGLSLYLVTLLSPAALFLAIFLWFKTPYIHSSSFFPIALGAMVCISAIASWTFKLSSINIRDIIEAVKYLQFFPFLFLIPFLKDESLEAFHKAVVLSSMVALIVGFSQVLGIANFISYLYLGNDSSHIDSVLSGHRITLTGSDPNIGGIIACFFSIYFFSLYSIHRRFGYLLVFLVFFYLCFLTQSRTALIAVLFGLGLYYVLFFRGMVIYKILSIFLASLLVVFLVFYLDLSYIYIGIQYALEGRNNSLNVRFENIYFAVQKFLEYPLLGVGPAKSSFDTTIDSEYALIIQRYGLVGIFVFAAYLVYLLRLALRNLGSPWGVSLFIFVLMSVLVMITNNIFSGYQLMSIIILLNIACVINERKMNRSSKELEF</sequence>
<dbReference type="Proteomes" id="UP000252995">
    <property type="component" value="Unassembled WGS sequence"/>
</dbReference>
<gene>
    <name evidence="7" type="ORF">DET50_1368</name>
</gene>
<dbReference type="InterPro" id="IPR007016">
    <property type="entry name" value="O-antigen_ligase-rel_domated"/>
</dbReference>
<dbReference type="Pfam" id="PF04932">
    <property type="entry name" value="Wzy_C"/>
    <property type="match status" value="1"/>
</dbReference>
<protein>
    <submittedName>
        <fullName evidence="7">O-antigen ligase-like membrane protein</fullName>
    </submittedName>
</protein>
<keyword evidence="4 5" id="KW-0472">Membrane</keyword>
<feature type="transmembrane region" description="Helical" evidence="5">
    <location>
        <begin position="359"/>
        <end position="379"/>
    </location>
</feature>
<keyword evidence="2 5" id="KW-0812">Transmembrane</keyword>
<feature type="transmembrane region" description="Helical" evidence="5">
    <location>
        <begin position="105"/>
        <end position="124"/>
    </location>
</feature>
<comment type="subcellular location">
    <subcellularLocation>
        <location evidence="1">Membrane</location>
        <topology evidence="1">Multi-pass membrane protein</topology>
    </subcellularLocation>
</comment>
<evidence type="ECO:0000256" key="3">
    <source>
        <dbReference type="ARBA" id="ARBA00022989"/>
    </source>
</evidence>
<feature type="domain" description="O-antigen ligase-related" evidence="6">
    <location>
        <begin position="215"/>
        <end position="344"/>
    </location>
</feature>
<dbReference type="PANTHER" id="PTHR37422:SF13">
    <property type="entry name" value="LIPOPOLYSACCHARIDE BIOSYNTHESIS PROTEIN PA4999-RELATED"/>
    <property type="match status" value="1"/>
</dbReference>
<feature type="transmembrane region" description="Helical" evidence="5">
    <location>
        <begin position="329"/>
        <end position="352"/>
    </location>
</feature>
<name>A0A366G0N0_9GAMM</name>
<feature type="transmembrane region" description="Helical" evidence="5">
    <location>
        <begin position="210"/>
        <end position="227"/>
    </location>
</feature>
<feature type="transmembrane region" description="Helical" evidence="5">
    <location>
        <begin position="233"/>
        <end position="251"/>
    </location>
</feature>
<feature type="transmembrane region" description="Helical" evidence="5">
    <location>
        <begin position="136"/>
        <end position="163"/>
    </location>
</feature>
<feature type="transmembrane region" description="Helical" evidence="5">
    <location>
        <begin position="385"/>
        <end position="402"/>
    </location>
</feature>
<dbReference type="RefSeq" id="WP_113864258.1">
    <property type="nucleotide sequence ID" value="NZ_QNRO01000036.1"/>
</dbReference>
<feature type="transmembrane region" description="Helical" evidence="5">
    <location>
        <begin position="183"/>
        <end position="203"/>
    </location>
</feature>
<evidence type="ECO:0000256" key="5">
    <source>
        <dbReference type="SAM" id="Phobius"/>
    </source>
</evidence>
<feature type="transmembrane region" description="Helical" evidence="5">
    <location>
        <begin position="21"/>
        <end position="40"/>
    </location>
</feature>
<keyword evidence="3 5" id="KW-1133">Transmembrane helix</keyword>
<dbReference type="PANTHER" id="PTHR37422">
    <property type="entry name" value="TEICHURONIC ACID BIOSYNTHESIS PROTEIN TUAE"/>
    <property type="match status" value="1"/>
</dbReference>
<evidence type="ECO:0000256" key="1">
    <source>
        <dbReference type="ARBA" id="ARBA00004141"/>
    </source>
</evidence>
<comment type="caution">
    <text evidence="7">The sequence shown here is derived from an EMBL/GenBank/DDBJ whole genome shotgun (WGS) entry which is preliminary data.</text>
</comment>
<dbReference type="GO" id="GO:0016020">
    <property type="term" value="C:membrane"/>
    <property type="evidence" value="ECO:0007669"/>
    <property type="project" value="UniProtKB-SubCell"/>
</dbReference>
<evidence type="ECO:0000256" key="4">
    <source>
        <dbReference type="ARBA" id="ARBA00023136"/>
    </source>
</evidence>
<organism evidence="7 8">
    <name type="scientific">Marinobacter pelagius</name>
    <dbReference type="NCBI Taxonomy" id="379482"/>
    <lineage>
        <taxon>Bacteria</taxon>
        <taxon>Pseudomonadati</taxon>
        <taxon>Pseudomonadota</taxon>
        <taxon>Gammaproteobacteria</taxon>
        <taxon>Pseudomonadales</taxon>
        <taxon>Marinobacteraceae</taxon>
        <taxon>Marinobacter</taxon>
    </lineage>
</organism>
<dbReference type="InterPro" id="IPR051533">
    <property type="entry name" value="WaaL-like"/>
</dbReference>
<evidence type="ECO:0000313" key="7">
    <source>
        <dbReference type="EMBL" id="RBP20321.1"/>
    </source>
</evidence>
<evidence type="ECO:0000313" key="8">
    <source>
        <dbReference type="Proteomes" id="UP000252995"/>
    </source>
</evidence>
<keyword evidence="7" id="KW-0436">Ligase</keyword>
<dbReference type="OrthoDB" id="1792611at2"/>
<dbReference type="AlphaFoldDB" id="A0A366G0N0"/>
<feature type="transmembrane region" description="Helical" evidence="5">
    <location>
        <begin position="75"/>
        <end position="93"/>
    </location>
</feature>
<feature type="transmembrane region" description="Helical" evidence="5">
    <location>
        <begin position="258"/>
        <end position="279"/>
    </location>
</feature>
<dbReference type="GO" id="GO:0016874">
    <property type="term" value="F:ligase activity"/>
    <property type="evidence" value="ECO:0007669"/>
    <property type="project" value="UniProtKB-KW"/>
</dbReference>
<evidence type="ECO:0000256" key="2">
    <source>
        <dbReference type="ARBA" id="ARBA00022692"/>
    </source>
</evidence>
<feature type="transmembrane region" description="Helical" evidence="5">
    <location>
        <begin position="46"/>
        <end position="66"/>
    </location>
</feature>